<dbReference type="HAMAP" id="MF_00422">
    <property type="entry name" value="SecE"/>
    <property type="match status" value="1"/>
</dbReference>
<dbReference type="GO" id="GO:0065002">
    <property type="term" value="P:intracellular protein transmembrane transport"/>
    <property type="evidence" value="ECO:0007669"/>
    <property type="project" value="UniProtKB-UniRule"/>
</dbReference>
<keyword evidence="2 9" id="KW-0813">Transport</keyword>
<dbReference type="InterPro" id="IPR038379">
    <property type="entry name" value="SecE_sf"/>
</dbReference>
<dbReference type="NCBIfam" id="TIGR00964">
    <property type="entry name" value="secE_bact"/>
    <property type="match status" value="1"/>
</dbReference>
<accession>A0A2M6WW05</accession>
<comment type="function">
    <text evidence="9">Essential subunit of the Sec protein translocation channel SecYEG. Clamps together the 2 halves of SecY. May contact the channel plug during translocation.</text>
</comment>
<keyword evidence="4 9" id="KW-0812">Transmembrane</keyword>
<sequence>MMKLIDYIKDTKGELKHVSWPTRRQTIIFTALVIAISFFTSMFLGFFDFIFTFLLETFIV</sequence>
<protein>
    <recommendedName>
        <fullName evidence="9">Protein translocase subunit SecE</fullName>
    </recommendedName>
</protein>
<dbReference type="GO" id="GO:0008320">
    <property type="term" value="F:protein transmembrane transporter activity"/>
    <property type="evidence" value="ECO:0007669"/>
    <property type="project" value="UniProtKB-UniRule"/>
</dbReference>
<comment type="subunit">
    <text evidence="9">Component of the Sec protein translocase complex. Heterotrimer consisting of SecY, SecE and SecG subunits. The heterotrimers can form oligomers, although 1 heterotrimer is thought to be able to translocate proteins. Interacts with the ribosome. Interacts with SecDF, and other proteins may be involved. Interacts with SecA.</text>
</comment>
<proteinExistence type="inferred from homology"/>
<reference evidence="11" key="1">
    <citation type="submission" date="2017-09" db="EMBL/GenBank/DDBJ databases">
        <title>Depth-based differentiation of microbial function through sediment-hosted aquifers and enrichment of novel symbionts in the deep terrestrial subsurface.</title>
        <authorList>
            <person name="Probst A.J."/>
            <person name="Ladd B."/>
            <person name="Jarett J.K."/>
            <person name="Geller-Mcgrath D.E."/>
            <person name="Sieber C.M.K."/>
            <person name="Emerson J.B."/>
            <person name="Anantharaman K."/>
            <person name="Thomas B.C."/>
            <person name="Malmstrom R."/>
            <person name="Stieglmeier M."/>
            <person name="Klingl A."/>
            <person name="Woyke T."/>
            <person name="Ryan C.M."/>
            <person name="Banfield J.F."/>
        </authorList>
    </citation>
    <scope>NUCLEOTIDE SEQUENCE [LARGE SCALE GENOMIC DNA]</scope>
</reference>
<dbReference type="EMBL" id="PFAA01000010">
    <property type="protein sequence ID" value="PIT96952.1"/>
    <property type="molecule type" value="Genomic_DNA"/>
</dbReference>
<gene>
    <name evidence="9" type="primary">secE</name>
    <name evidence="10" type="ORF">COT82_00330</name>
</gene>
<dbReference type="PANTHER" id="PTHR33910:SF1">
    <property type="entry name" value="PROTEIN TRANSLOCASE SUBUNIT SECE"/>
    <property type="match status" value="1"/>
</dbReference>
<evidence type="ECO:0000256" key="1">
    <source>
        <dbReference type="ARBA" id="ARBA00004370"/>
    </source>
</evidence>
<dbReference type="GO" id="GO:0006605">
    <property type="term" value="P:protein targeting"/>
    <property type="evidence" value="ECO:0007669"/>
    <property type="project" value="UniProtKB-UniRule"/>
</dbReference>
<evidence type="ECO:0000256" key="8">
    <source>
        <dbReference type="ARBA" id="ARBA00023136"/>
    </source>
</evidence>
<dbReference type="GO" id="GO:0043952">
    <property type="term" value="P:protein transport by the Sec complex"/>
    <property type="evidence" value="ECO:0007669"/>
    <property type="project" value="UniProtKB-UniRule"/>
</dbReference>
<dbReference type="AlphaFoldDB" id="A0A2M6WW05"/>
<dbReference type="GO" id="GO:0009306">
    <property type="term" value="P:protein secretion"/>
    <property type="evidence" value="ECO:0007669"/>
    <property type="project" value="UniProtKB-UniRule"/>
</dbReference>
<evidence type="ECO:0000256" key="9">
    <source>
        <dbReference type="HAMAP-Rule" id="MF_00422"/>
    </source>
</evidence>
<name>A0A2M6WW05_9BACT</name>
<comment type="subcellular location">
    <subcellularLocation>
        <location evidence="9">Cell membrane</location>
        <topology evidence="9">Single-pass membrane protein</topology>
    </subcellularLocation>
    <subcellularLocation>
        <location evidence="1">Membrane</location>
    </subcellularLocation>
</comment>
<evidence type="ECO:0000256" key="7">
    <source>
        <dbReference type="ARBA" id="ARBA00023010"/>
    </source>
</evidence>
<comment type="caution">
    <text evidence="10">The sequence shown here is derived from an EMBL/GenBank/DDBJ whole genome shotgun (WGS) entry which is preliminary data.</text>
</comment>
<dbReference type="InterPro" id="IPR001901">
    <property type="entry name" value="Translocase_SecE/Sec61-g"/>
</dbReference>
<evidence type="ECO:0000313" key="11">
    <source>
        <dbReference type="Proteomes" id="UP000230481"/>
    </source>
</evidence>
<keyword evidence="8 9" id="KW-0472">Membrane</keyword>
<dbReference type="GO" id="GO:0005886">
    <property type="term" value="C:plasma membrane"/>
    <property type="evidence" value="ECO:0007669"/>
    <property type="project" value="UniProtKB-SubCell"/>
</dbReference>
<keyword evidence="7 9" id="KW-0811">Translocation</keyword>
<dbReference type="PANTHER" id="PTHR33910">
    <property type="entry name" value="PROTEIN TRANSLOCASE SUBUNIT SECE"/>
    <property type="match status" value="1"/>
</dbReference>
<keyword evidence="3 9" id="KW-1003">Cell membrane</keyword>
<dbReference type="Pfam" id="PF00584">
    <property type="entry name" value="SecE"/>
    <property type="match status" value="1"/>
</dbReference>
<evidence type="ECO:0000256" key="4">
    <source>
        <dbReference type="ARBA" id="ARBA00022692"/>
    </source>
</evidence>
<evidence type="ECO:0000313" key="10">
    <source>
        <dbReference type="EMBL" id="PIT96952.1"/>
    </source>
</evidence>
<evidence type="ECO:0000256" key="2">
    <source>
        <dbReference type="ARBA" id="ARBA00022448"/>
    </source>
</evidence>
<keyword evidence="6 9" id="KW-1133">Transmembrane helix</keyword>
<keyword evidence="5 9" id="KW-0653">Protein transport</keyword>
<comment type="similarity">
    <text evidence="9">Belongs to the SecE/SEC61-gamma family.</text>
</comment>
<feature type="transmembrane region" description="Helical" evidence="9">
    <location>
        <begin position="26"/>
        <end position="55"/>
    </location>
</feature>
<dbReference type="Proteomes" id="UP000230481">
    <property type="component" value="Unassembled WGS sequence"/>
</dbReference>
<evidence type="ECO:0000256" key="6">
    <source>
        <dbReference type="ARBA" id="ARBA00022989"/>
    </source>
</evidence>
<evidence type="ECO:0000256" key="3">
    <source>
        <dbReference type="ARBA" id="ARBA00022475"/>
    </source>
</evidence>
<dbReference type="Gene3D" id="1.20.5.1030">
    <property type="entry name" value="Preprotein translocase secy subunit"/>
    <property type="match status" value="1"/>
</dbReference>
<evidence type="ECO:0000256" key="5">
    <source>
        <dbReference type="ARBA" id="ARBA00022927"/>
    </source>
</evidence>
<dbReference type="InterPro" id="IPR005807">
    <property type="entry name" value="SecE_bac"/>
</dbReference>
<organism evidence="10 11">
    <name type="scientific">Candidatus Campbellbacteria bacterium CG10_big_fil_rev_8_21_14_0_10_35_52</name>
    <dbReference type="NCBI Taxonomy" id="1974527"/>
    <lineage>
        <taxon>Bacteria</taxon>
        <taxon>Candidatus Campbelliibacteriota</taxon>
    </lineage>
</organism>